<evidence type="ECO:0000313" key="2">
    <source>
        <dbReference type="Proteomes" id="UP000306635"/>
    </source>
</evidence>
<organism evidence="1 2">
    <name type="scientific">Pseudomonas nicosulfuronedens</name>
    <dbReference type="NCBI Taxonomy" id="2571105"/>
    <lineage>
        <taxon>Bacteria</taxon>
        <taxon>Pseudomonadati</taxon>
        <taxon>Pseudomonadota</taxon>
        <taxon>Gammaproteobacteria</taxon>
        <taxon>Pseudomonadales</taxon>
        <taxon>Pseudomonadaceae</taxon>
        <taxon>Pseudomonas</taxon>
    </lineage>
</organism>
<dbReference type="Proteomes" id="UP000306635">
    <property type="component" value="Unassembled WGS sequence"/>
</dbReference>
<protein>
    <submittedName>
        <fullName evidence="1">Uncharacterized protein</fullName>
    </submittedName>
</protein>
<dbReference type="AlphaFoldDB" id="A0A5R9R3V4"/>
<dbReference type="EMBL" id="SWDV01000013">
    <property type="protein sequence ID" value="TLX77367.1"/>
    <property type="molecule type" value="Genomic_DNA"/>
</dbReference>
<keyword evidence="2" id="KW-1185">Reference proteome</keyword>
<sequence length="59" mass="6044">MALALALALALAWQGFQINVSALRTPRSGGLVEAEFRGLSGMDAARAAMGQGWPFAAGP</sequence>
<evidence type="ECO:0000313" key="1">
    <source>
        <dbReference type="EMBL" id="TLX77367.1"/>
    </source>
</evidence>
<name>A0A5R9R3V4_9PSED</name>
<accession>A0A5R9R3V4</accession>
<comment type="caution">
    <text evidence="1">The sequence shown here is derived from an EMBL/GenBank/DDBJ whole genome shotgun (WGS) entry which is preliminary data.</text>
</comment>
<gene>
    <name evidence="1" type="ORF">FAS41_13730</name>
</gene>
<dbReference type="OrthoDB" id="7033602at2"/>
<proteinExistence type="predicted"/>
<reference evidence="1 2" key="1">
    <citation type="submission" date="2019-04" db="EMBL/GenBank/DDBJ databases">
        <authorList>
            <person name="Li M."/>
        </authorList>
    </citation>
    <scope>NUCLEOTIDE SEQUENCE [LARGE SCALE GENOMIC DNA]</scope>
    <source>
        <strain evidence="1 2">LAM1902</strain>
    </source>
</reference>